<dbReference type="GO" id="GO:0005819">
    <property type="term" value="C:spindle"/>
    <property type="evidence" value="ECO:0007669"/>
    <property type="project" value="InterPro"/>
</dbReference>
<dbReference type="InterPro" id="IPR009675">
    <property type="entry name" value="TPX2_fam"/>
</dbReference>
<evidence type="ECO:0000256" key="1">
    <source>
        <dbReference type="SAM" id="MobiDB-lite"/>
    </source>
</evidence>
<dbReference type="PANTHER" id="PTHR14326">
    <property type="entry name" value="TARGETING PROTEIN FOR XKLP2"/>
    <property type="match status" value="1"/>
</dbReference>
<accession>A0AAV1CFD1</accession>
<feature type="compositionally biased region" description="Polar residues" evidence="1">
    <location>
        <begin position="488"/>
        <end position="497"/>
    </location>
</feature>
<dbReference type="AlphaFoldDB" id="A0AAV1CFD1"/>
<evidence type="ECO:0000313" key="3">
    <source>
        <dbReference type="EMBL" id="CAI9093858.1"/>
    </source>
</evidence>
<reference evidence="3" key="1">
    <citation type="submission" date="2023-03" db="EMBL/GenBank/DDBJ databases">
        <authorList>
            <person name="Julca I."/>
        </authorList>
    </citation>
    <scope>NUCLEOTIDE SEQUENCE</scope>
</reference>
<feature type="domain" description="TPX2 central" evidence="2">
    <location>
        <begin position="262"/>
        <end position="403"/>
    </location>
</feature>
<dbReference type="PANTHER" id="PTHR14326:SF15">
    <property type="entry name" value="OS06G0130200 PROTEIN"/>
    <property type="match status" value="1"/>
</dbReference>
<organism evidence="3 4">
    <name type="scientific">Oldenlandia corymbosa var. corymbosa</name>
    <dbReference type="NCBI Taxonomy" id="529605"/>
    <lineage>
        <taxon>Eukaryota</taxon>
        <taxon>Viridiplantae</taxon>
        <taxon>Streptophyta</taxon>
        <taxon>Embryophyta</taxon>
        <taxon>Tracheophyta</taxon>
        <taxon>Spermatophyta</taxon>
        <taxon>Magnoliopsida</taxon>
        <taxon>eudicotyledons</taxon>
        <taxon>Gunneridae</taxon>
        <taxon>Pentapetalae</taxon>
        <taxon>asterids</taxon>
        <taxon>lamiids</taxon>
        <taxon>Gentianales</taxon>
        <taxon>Rubiaceae</taxon>
        <taxon>Rubioideae</taxon>
        <taxon>Spermacoceae</taxon>
        <taxon>Hedyotis-Oldenlandia complex</taxon>
        <taxon>Oldenlandia</taxon>
    </lineage>
</organism>
<keyword evidence="4" id="KW-1185">Reference proteome</keyword>
<dbReference type="GO" id="GO:0005880">
    <property type="term" value="C:nuclear microtubule"/>
    <property type="evidence" value="ECO:0007669"/>
    <property type="project" value="TreeGrafter"/>
</dbReference>
<feature type="compositionally biased region" description="Basic and acidic residues" evidence="1">
    <location>
        <begin position="455"/>
        <end position="465"/>
    </location>
</feature>
<dbReference type="InterPro" id="IPR027330">
    <property type="entry name" value="TPX2_central_dom"/>
</dbReference>
<dbReference type="GO" id="GO:0060236">
    <property type="term" value="P:regulation of mitotic spindle organization"/>
    <property type="evidence" value="ECO:0007669"/>
    <property type="project" value="InterPro"/>
</dbReference>
<evidence type="ECO:0000313" key="4">
    <source>
        <dbReference type="Proteomes" id="UP001161247"/>
    </source>
</evidence>
<dbReference type="EMBL" id="OX459119">
    <property type="protein sequence ID" value="CAI9093858.1"/>
    <property type="molecule type" value="Genomic_DNA"/>
</dbReference>
<sequence>MDEEMEECNDVEYTFTAVEIDLDYEYDAVRFFDFTRDESAAEAYQAELWFDTAATYPPSPFVAKLIGGQELLENVNTSPKPKPKPTENTNLLGSNEAEDIEIDQDSYAVDRDDEGKGLNFRGTSGHLQRNYGPKLQNQPQQIPSGLKFYDHITQDTSKAKLKSTVKPYISRTSTLLKPTASQLAKQNNPRLTCSTRSQKLLVDTLDKISNNSIKVEIQPAKRQKLEGGLLNKIGETKQQMNFIHKLPKKDVTAEVNPLPAKLRITIPREPGLETMIRAQRARQNTSKEMEKADTTFRRFKALPLNRKILETPSLLAPKRSVPRVPQFHEFHLKTSERAMQHTTNVTLRTAAGSSSEKELHNCDRTSTAECRDETRCNVVDTSKDQRTQLSHNFKALPLNRKEFNFHTDKRAQHNPPVELFNKLSIASEHKQKFEPATFPVKGSKENRWDPFQQEKQVKQEVKEKPPLNGSRKVSFGVNGRKNDGGLVSATSRSLGVR</sequence>
<dbReference type="Pfam" id="PF12214">
    <property type="entry name" value="TPX2_importin"/>
    <property type="match status" value="1"/>
</dbReference>
<dbReference type="GO" id="GO:0030295">
    <property type="term" value="F:protein kinase activator activity"/>
    <property type="evidence" value="ECO:0007669"/>
    <property type="project" value="TreeGrafter"/>
</dbReference>
<dbReference type="GO" id="GO:0008017">
    <property type="term" value="F:microtubule binding"/>
    <property type="evidence" value="ECO:0007669"/>
    <property type="project" value="TreeGrafter"/>
</dbReference>
<feature type="region of interest" description="Disordered" evidence="1">
    <location>
        <begin position="440"/>
        <end position="497"/>
    </location>
</feature>
<gene>
    <name evidence="3" type="ORF">OLC1_LOCUS5173</name>
</gene>
<evidence type="ECO:0000259" key="2">
    <source>
        <dbReference type="Pfam" id="PF12214"/>
    </source>
</evidence>
<dbReference type="GO" id="GO:0090307">
    <property type="term" value="P:mitotic spindle assembly"/>
    <property type="evidence" value="ECO:0007669"/>
    <property type="project" value="TreeGrafter"/>
</dbReference>
<feature type="region of interest" description="Disordered" evidence="1">
    <location>
        <begin position="111"/>
        <end position="138"/>
    </location>
</feature>
<dbReference type="Proteomes" id="UP001161247">
    <property type="component" value="Chromosome 2"/>
</dbReference>
<name>A0AAV1CFD1_OLDCO</name>
<protein>
    <submittedName>
        <fullName evidence="3">OLC1v1029448C1</fullName>
    </submittedName>
</protein>
<proteinExistence type="predicted"/>